<evidence type="ECO:0000256" key="1">
    <source>
        <dbReference type="ARBA" id="ARBA00004251"/>
    </source>
</evidence>
<comment type="similarity">
    <text evidence="2">Belongs to the leguminous lectin family.</text>
</comment>
<dbReference type="Proteomes" id="UP000626092">
    <property type="component" value="Unassembled WGS sequence"/>
</dbReference>
<keyword evidence="5" id="KW-0812">Transmembrane</keyword>
<evidence type="ECO:0000256" key="6">
    <source>
        <dbReference type="SAM" id="SignalP"/>
    </source>
</evidence>
<dbReference type="PANTHER" id="PTHR32401">
    <property type="entry name" value="CONCANAVALIN A-LIKE LECTIN FAMILY PROTEIN"/>
    <property type="match status" value="1"/>
</dbReference>
<dbReference type="PANTHER" id="PTHR32401:SF50">
    <property type="entry name" value="OS07G0133000 PROTEIN"/>
    <property type="match status" value="1"/>
</dbReference>
<dbReference type="SUPFAM" id="SSF49899">
    <property type="entry name" value="Concanavalin A-like lectins/glucanases"/>
    <property type="match status" value="1"/>
</dbReference>
<evidence type="ECO:0000256" key="3">
    <source>
        <dbReference type="ARBA" id="ARBA00022475"/>
    </source>
</evidence>
<evidence type="ECO:0000256" key="2">
    <source>
        <dbReference type="ARBA" id="ARBA00007606"/>
    </source>
</evidence>
<dbReference type="FunFam" id="2.60.120.200:FF:000112">
    <property type="entry name" value="L-type lectin-domain containing receptor kinase V.9"/>
    <property type="match status" value="1"/>
</dbReference>
<dbReference type="Gene3D" id="2.60.120.200">
    <property type="match status" value="1"/>
</dbReference>
<keyword evidence="3" id="KW-1003">Cell membrane</keyword>
<dbReference type="CDD" id="cd06899">
    <property type="entry name" value="lectin_legume_LecRK_Arcelin_ConA"/>
    <property type="match status" value="1"/>
</dbReference>
<keyword evidence="9" id="KW-1185">Reference proteome</keyword>
<dbReference type="InterPro" id="IPR050258">
    <property type="entry name" value="Leguminous_Lectin"/>
</dbReference>
<organism evidence="8 9">
    <name type="scientific">Rhododendron simsii</name>
    <name type="common">Sims's rhododendron</name>
    <dbReference type="NCBI Taxonomy" id="118357"/>
    <lineage>
        <taxon>Eukaryota</taxon>
        <taxon>Viridiplantae</taxon>
        <taxon>Streptophyta</taxon>
        <taxon>Embryophyta</taxon>
        <taxon>Tracheophyta</taxon>
        <taxon>Spermatophyta</taxon>
        <taxon>Magnoliopsida</taxon>
        <taxon>eudicotyledons</taxon>
        <taxon>Gunneridae</taxon>
        <taxon>Pentapetalae</taxon>
        <taxon>asterids</taxon>
        <taxon>Ericales</taxon>
        <taxon>Ericaceae</taxon>
        <taxon>Ericoideae</taxon>
        <taxon>Rhodoreae</taxon>
        <taxon>Rhododendron</taxon>
    </lineage>
</organism>
<reference evidence="8" key="1">
    <citation type="submission" date="2019-11" db="EMBL/GenBank/DDBJ databases">
        <authorList>
            <person name="Liu Y."/>
            <person name="Hou J."/>
            <person name="Li T.-Q."/>
            <person name="Guan C.-H."/>
            <person name="Wu X."/>
            <person name="Wu H.-Z."/>
            <person name="Ling F."/>
            <person name="Zhang R."/>
            <person name="Shi X.-G."/>
            <person name="Ren J.-P."/>
            <person name="Chen E.-F."/>
            <person name="Sun J.-M."/>
        </authorList>
    </citation>
    <scope>NUCLEOTIDE SEQUENCE</scope>
    <source>
        <strain evidence="8">Adult_tree_wgs_1</strain>
        <tissue evidence="8">Leaves</tissue>
    </source>
</reference>
<dbReference type="OrthoDB" id="1001894at2759"/>
<evidence type="ECO:0000313" key="9">
    <source>
        <dbReference type="Proteomes" id="UP000626092"/>
    </source>
</evidence>
<protein>
    <recommendedName>
        <fullName evidence="7">Legume lectin domain-containing protein</fullName>
    </recommendedName>
</protein>
<keyword evidence="5" id="KW-1133">Transmembrane helix</keyword>
<comment type="caution">
    <text evidence="8">The sequence shown here is derived from an EMBL/GenBank/DDBJ whole genome shotgun (WGS) entry which is preliminary data.</text>
</comment>
<dbReference type="GO" id="GO:0005886">
    <property type="term" value="C:plasma membrane"/>
    <property type="evidence" value="ECO:0007669"/>
    <property type="project" value="UniProtKB-SubCell"/>
</dbReference>
<feature type="chain" id="PRO_5032443717" description="Legume lectin domain-containing protein" evidence="6">
    <location>
        <begin position="21"/>
        <end position="330"/>
    </location>
</feature>
<comment type="subcellular location">
    <subcellularLocation>
        <location evidence="1">Cell membrane</location>
        <topology evidence="1">Single-pass type I membrane protein</topology>
    </subcellularLocation>
</comment>
<dbReference type="Pfam" id="PF00139">
    <property type="entry name" value="Lectin_legB"/>
    <property type="match status" value="1"/>
</dbReference>
<accession>A0A834LFI1</accession>
<feature type="domain" description="Legume lectin" evidence="7">
    <location>
        <begin position="30"/>
        <end position="271"/>
    </location>
</feature>
<feature type="transmembrane region" description="Helical" evidence="5">
    <location>
        <begin position="289"/>
        <end position="306"/>
    </location>
</feature>
<dbReference type="InterPro" id="IPR001220">
    <property type="entry name" value="Legume_lectin_dom"/>
</dbReference>
<evidence type="ECO:0000256" key="4">
    <source>
        <dbReference type="ARBA" id="ARBA00022734"/>
    </source>
</evidence>
<dbReference type="EMBL" id="WJXA01000009">
    <property type="protein sequence ID" value="KAF7133487.1"/>
    <property type="molecule type" value="Genomic_DNA"/>
</dbReference>
<dbReference type="GO" id="GO:0030246">
    <property type="term" value="F:carbohydrate binding"/>
    <property type="evidence" value="ECO:0007669"/>
    <property type="project" value="UniProtKB-KW"/>
</dbReference>
<name>A0A834LFI1_RHOSS</name>
<gene>
    <name evidence="8" type="ORF">RHSIM_Rhsim09G0150700</name>
</gene>
<evidence type="ECO:0000313" key="8">
    <source>
        <dbReference type="EMBL" id="KAF7133487.1"/>
    </source>
</evidence>
<dbReference type="InterPro" id="IPR013320">
    <property type="entry name" value="ConA-like_dom_sf"/>
</dbReference>
<evidence type="ECO:0000259" key="7">
    <source>
        <dbReference type="Pfam" id="PF00139"/>
    </source>
</evidence>
<evidence type="ECO:0000256" key="5">
    <source>
        <dbReference type="SAM" id="Phobius"/>
    </source>
</evidence>
<proteinExistence type="inferred from homology"/>
<feature type="signal peptide" evidence="6">
    <location>
        <begin position="1"/>
        <end position="20"/>
    </location>
</feature>
<sequence length="330" mass="36721">MNSCITIVSLLILKFAATSSNNIPEDFSFNVHTKPDGTIEFSSNGVITLNDYERQANGRAYYNFPIQFKNSSKASVMSFSTTFIFATELEYPIRSIHGLAFVISPTEEILPEALPGHSLGLFSGTNNENSSNHILAVELDAIRSSESDDINHHQVGIDINGLNSIQSNPAGYFPDQNGDFRYLSLTSGDPMQVWVEYDGINRQLDVTMSPINISKGARPLLSLTKDISPFLLEYMYVGFSSSTSSVSANHYILGWSFKMNGHAQQIDASRLLKLPRSREGRDDKQIKRFLAIVLPPVAFLLLLVLGRENTVLANLMDARSSVMCNRYRVY</sequence>
<dbReference type="AlphaFoldDB" id="A0A834LFI1"/>
<keyword evidence="6" id="KW-0732">Signal</keyword>
<keyword evidence="5" id="KW-0472">Membrane</keyword>
<keyword evidence="4" id="KW-0430">Lectin</keyword>